<evidence type="ECO:0000313" key="2">
    <source>
        <dbReference type="Proteomes" id="UP001198182"/>
    </source>
</evidence>
<name>A0AAE3EB43_9FIRM</name>
<keyword evidence="2" id="KW-1185">Reference proteome</keyword>
<accession>A0AAE3EB43</accession>
<comment type="caution">
    <text evidence="1">The sequence shown here is derived from an EMBL/GenBank/DDBJ whole genome shotgun (WGS) entry which is preliminary data.</text>
</comment>
<dbReference type="EMBL" id="JAJEQR010000015">
    <property type="protein sequence ID" value="MCC2230731.1"/>
    <property type="molecule type" value="Genomic_DNA"/>
</dbReference>
<sequence length="131" mass="15364">MVINITNGEIINTKDISLHDDILEELSFDRKNKKLHLILFRECDNRKISMFFLNVVAFEMTACDFWGESPYIFDFEYIAPDERTIIPKLFERKENFDDPACTLGYPEMYIEAEMTFVSGDRLIIACESIVM</sequence>
<dbReference type="Proteomes" id="UP001198182">
    <property type="component" value="Unassembled WGS sequence"/>
</dbReference>
<protein>
    <submittedName>
        <fullName evidence="1">Uncharacterized protein</fullName>
    </submittedName>
</protein>
<proteinExistence type="predicted"/>
<dbReference type="AlphaFoldDB" id="A0AAE3EB43"/>
<gene>
    <name evidence="1" type="ORF">LKD81_06915</name>
</gene>
<organism evidence="1 2">
    <name type="scientific">Hominifimenecus microfluidus</name>
    <dbReference type="NCBI Taxonomy" id="2885348"/>
    <lineage>
        <taxon>Bacteria</taxon>
        <taxon>Bacillati</taxon>
        <taxon>Bacillota</taxon>
        <taxon>Clostridia</taxon>
        <taxon>Lachnospirales</taxon>
        <taxon>Lachnospiraceae</taxon>
        <taxon>Hominifimenecus</taxon>
    </lineage>
</organism>
<evidence type="ECO:0000313" key="1">
    <source>
        <dbReference type="EMBL" id="MCC2230731.1"/>
    </source>
</evidence>
<dbReference type="RefSeq" id="WP_308453368.1">
    <property type="nucleotide sequence ID" value="NZ_JAJEQR010000015.1"/>
</dbReference>
<reference evidence="1" key="1">
    <citation type="submission" date="2021-10" db="EMBL/GenBank/DDBJ databases">
        <title>Anaerobic single-cell dispensing facilitates the cultivation of human gut bacteria.</title>
        <authorList>
            <person name="Afrizal A."/>
        </authorList>
    </citation>
    <scope>NUCLEOTIDE SEQUENCE</scope>
    <source>
        <strain evidence="1">CLA-AA-H215</strain>
    </source>
</reference>